<dbReference type="GO" id="GO:0007165">
    <property type="term" value="P:signal transduction"/>
    <property type="evidence" value="ECO:0000318"/>
    <property type="project" value="GO_Central"/>
</dbReference>
<dbReference type="SUPFAM" id="SSF52058">
    <property type="entry name" value="L domain-like"/>
    <property type="match status" value="1"/>
</dbReference>
<dbReference type="VEuPathDB" id="TrichDB:TVAGG3_0588620"/>
<dbReference type="RefSeq" id="XP_001322165.1">
    <property type="nucleotide sequence ID" value="XM_001322130.1"/>
</dbReference>
<evidence type="ECO:0000256" key="4">
    <source>
        <dbReference type="ARBA" id="ARBA00022801"/>
    </source>
</evidence>
<dbReference type="InterPro" id="IPR001611">
    <property type="entry name" value="Leu-rich_rpt"/>
</dbReference>
<dbReference type="SMR" id="A2EBM5"/>
<dbReference type="eggNOG" id="KOG0698">
    <property type="taxonomic scope" value="Eukaryota"/>
</dbReference>
<dbReference type="Pfam" id="PF00560">
    <property type="entry name" value="LRR_1"/>
    <property type="match status" value="1"/>
</dbReference>
<sequence length="708" mass="79397">MSGEVEILSPEEILTKLQSIASSSSVVMSHIGLITIPQIIVFCRNITTLDLSSNPISSLDPLWNGELINLHKLNLSACWLTGIPYGPPVFSSTLSELYLDGNFLSRNPPNFTIFPHLKKLSIIGNDFIEIPPLPHSLESLVYRMNSLSYIPDCSINYLDASYCSTPNKINFRSKQLSFLDLSHGTLCGDIVLQSLPLLSQLNLSHNSITSITFEGSRRLTEVDISYNALEEIPEALFSLQMLRILKLQHNVISEINPKISSMRRLEYLDLSHNSIFTGKIRLPDRSRQLFISFNIFLAFSSFPLSLETFDASFCQCLVIPASIHKMKSLSLFFVNKIFFSQALLSIKYTSTEEDVPEEEVPERLIPIIAPQVPEKPLLNDSLGSGIGCSATLGRSTKFEDNFMCLKQDNVLFVGVFDGHAGHESALISAECFTKILPSFDFTNAIHQKNPEKDEENIQKFDFPKVENHLSPRRNHFRNVKTQENQIFGSQKIETKNIKNTQKIELKNSEKIELENSKGSENLNTKLIKTYLRMAFAQVNDELRNRKVKDGTTAVVVCLFENRKGAVAHVGDSLALLVGQTTSKLLTKMHRPSDKDEFYRMRKRNKSVSSDWKVDGKLSVSRSLGDFWCCGGMFDDADVSFFDLNDDALSIVLGCDGLWDYVDEGTVCNVVRELRDPVKAAKLLQDIAFASGSHDSISVIVVNVEPTNI</sequence>
<reference evidence="8" key="2">
    <citation type="journal article" date="2007" name="Science">
        <title>Draft genome sequence of the sexually transmitted pathogen Trichomonas vaginalis.</title>
        <authorList>
            <person name="Carlton J.M."/>
            <person name="Hirt R.P."/>
            <person name="Silva J.C."/>
            <person name="Delcher A.L."/>
            <person name="Schatz M."/>
            <person name="Zhao Q."/>
            <person name="Wortman J.R."/>
            <person name="Bidwell S.L."/>
            <person name="Alsmark U.C.M."/>
            <person name="Besteiro S."/>
            <person name="Sicheritz-Ponten T."/>
            <person name="Noel C.J."/>
            <person name="Dacks J.B."/>
            <person name="Foster P.G."/>
            <person name="Simillion C."/>
            <person name="Van de Peer Y."/>
            <person name="Miranda-Saavedra D."/>
            <person name="Barton G.J."/>
            <person name="Westrop G.D."/>
            <person name="Mueller S."/>
            <person name="Dessi D."/>
            <person name="Fiori P.L."/>
            <person name="Ren Q."/>
            <person name="Paulsen I."/>
            <person name="Zhang H."/>
            <person name="Bastida-Corcuera F.D."/>
            <person name="Simoes-Barbosa A."/>
            <person name="Brown M.T."/>
            <person name="Hayes R.D."/>
            <person name="Mukherjee M."/>
            <person name="Okumura C.Y."/>
            <person name="Schneider R."/>
            <person name="Smith A.J."/>
            <person name="Vanacova S."/>
            <person name="Villalvazo M."/>
            <person name="Haas B.J."/>
            <person name="Pertea M."/>
            <person name="Feldblyum T.V."/>
            <person name="Utterback T.R."/>
            <person name="Shu C.L."/>
            <person name="Osoegawa K."/>
            <person name="de Jong P.J."/>
            <person name="Hrdy I."/>
            <person name="Horvathova L."/>
            <person name="Zubacova Z."/>
            <person name="Dolezal P."/>
            <person name="Malik S.B."/>
            <person name="Logsdon J.M. Jr."/>
            <person name="Henze K."/>
            <person name="Gupta A."/>
            <person name="Wang C.C."/>
            <person name="Dunne R.L."/>
            <person name="Upcroft J.A."/>
            <person name="Upcroft P."/>
            <person name="White O."/>
            <person name="Salzberg S.L."/>
            <person name="Tang P."/>
            <person name="Chiu C.-H."/>
            <person name="Lee Y.-S."/>
            <person name="Embley T.M."/>
            <person name="Coombs G.H."/>
            <person name="Mottram J.C."/>
            <person name="Tachezy J."/>
            <person name="Fraser-Liggett C.M."/>
            <person name="Johnson P.J."/>
        </authorList>
    </citation>
    <scope>NUCLEOTIDE SEQUENCE [LARGE SCALE GENOMIC DNA]</scope>
    <source>
        <strain evidence="8">G3</strain>
    </source>
</reference>
<dbReference type="InParanoid" id="A2EBM5"/>
<evidence type="ECO:0000256" key="2">
    <source>
        <dbReference type="ARBA" id="ARBA00022723"/>
    </source>
</evidence>
<feature type="domain" description="PPM-type phosphatase" evidence="7">
    <location>
        <begin position="385"/>
        <end position="703"/>
    </location>
</feature>
<dbReference type="PANTHER" id="PTHR47992">
    <property type="entry name" value="PROTEIN PHOSPHATASE"/>
    <property type="match status" value="1"/>
</dbReference>
<dbReference type="SMART" id="SM00332">
    <property type="entry name" value="PP2Cc"/>
    <property type="match status" value="1"/>
</dbReference>
<dbReference type="Gene3D" id="3.60.40.10">
    <property type="entry name" value="PPM-type phosphatase domain"/>
    <property type="match status" value="1"/>
</dbReference>
<dbReference type="Gene3D" id="3.80.10.10">
    <property type="entry name" value="Ribonuclease Inhibitor"/>
    <property type="match status" value="2"/>
</dbReference>
<dbReference type="InterPro" id="IPR001932">
    <property type="entry name" value="PPM-type_phosphatase-like_dom"/>
</dbReference>
<keyword evidence="1" id="KW-0433">Leucine-rich repeat</keyword>
<keyword evidence="9" id="KW-1185">Reference proteome</keyword>
<gene>
    <name evidence="8" type="ORF">TVAG_482160</name>
</gene>
<evidence type="ECO:0000256" key="1">
    <source>
        <dbReference type="ARBA" id="ARBA00022614"/>
    </source>
</evidence>
<dbReference type="InterPro" id="IPR036457">
    <property type="entry name" value="PPM-type-like_dom_sf"/>
</dbReference>
<proteinExistence type="inferred from homology"/>
<evidence type="ECO:0000256" key="3">
    <source>
        <dbReference type="ARBA" id="ARBA00022737"/>
    </source>
</evidence>
<dbReference type="InterPro" id="IPR032675">
    <property type="entry name" value="LRR_dom_sf"/>
</dbReference>
<dbReference type="SUPFAM" id="SSF81606">
    <property type="entry name" value="PP2C-like"/>
    <property type="match status" value="1"/>
</dbReference>
<dbReference type="Pfam" id="PF00481">
    <property type="entry name" value="PP2C"/>
    <property type="match status" value="1"/>
</dbReference>
<dbReference type="PROSITE" id="PS51450">
    <property type="entry name" value="LRR"/>
    <property type="match status" value="2"/>
</dbReference>
<dbReference type="SMART" id="SM00369">
    <property type="entry name" value="LRR_TYP"/>
    <property type="match status" value="5"/>
</dbReference>
<name>A2EBM5_TRIV3</name>
<organism evidence="8 9">
    <name type="scientific">Trichomonas vaginalis (strain ATCC PRA-98 / G3)</name>
    <dbReference type="NCBI Taxonomy" id="412133"/>
    <lineage>
        <taxon>Eukaryota</taxon>
        <taxon>Metamonada</taxon>
        <taxon>Parabasalia</taxon>
        <taxon>Trichomonadida</taxon>
        <taxon>Trichomonadidae</taxon>
        <taxon>Trichomonas</taxon>
    </lineage>
</organism>
<dbReference type="GO" id="GO:0046872">
    <property type="term" value="F:metal ion binding"/>
    <property type="evidence" value="ECO:0007669"/>
    <property type="project" value="UniProtKB-KW"/>
</dbReference>
<dbReference type="EMBL" id="DS113347">
    <property type="protein sequence ID" value="EAY09942.1"/>
    <property type="molecule type" value="Genomic_DNA"/>
</dbReference>
<dbReference type="GO" id="GO:0004722">
    <property type="term" value="F:protein serine/threonine phosphatase activity"/>
    <property type="evidence" value="ECO:0000318"/>
    <property type="project" value="GO_Central"/>
</dbReference>
<dbReference type="PROSITE" id="PS01032">
    <property type="entry name" value="PPM_1"/>
    <property type="match status" value="1"/>
</dbReference>
<evidence type="ECO:0000313" key="8">
    <source>
        <dbReference type="EMBL" id="EAY09942.1"/>
    </source>
</evidence>
<dbReference type="CDD" id="cd00143">
    <property type="entry name" value="PP2Cc"/>
    <property type="match status" value="1"/>
</dbReference>
<dbReference type="eggNOG" id="KOG0619">
    <property type="taxonomic scope" value="Eukaryota"/>
</dbReference>
<dbReference type="InterPro" id="IPR003591">
    <property type="entry name" value="Leu-rich_rpt_typical-subtyp"/>
</dbReference>
<keyword evidence="3" id="KW-0677">Repeat</keyword>
<dbReference type="VEuPathDB" id="TrichDB:TVAG_482160"/>
<accession>A2EBM5</accession>
<dbReference type="STRING" id="5722.A2EBM5"/>
<evidence type="ECO:0000256" key="6">
    <source>
        <dbReference type="RuleBase" id="RU003465"/>
    </source>
</evidence>
<protein>
    <submittedName>
        <fullName evidence="8">Protein phosphatase 2C, putative</fullName>
    </submittedName>
</protein>
<dbReference type="InterPro" id="IPR000222">
    <property type="entry name" value="PP2C_BS"/>
</dbReference>
<evidence type="ECO:0000259" key="7">
    <source>
        <dbReference type="PROSITE" id="PS51746"/>
    </source>
</evidence>
<evidence type="ECO:0000313" key="9">
    <source>
        <dbReference type="Proteomes" id="UP000001542"/>
    </source>
</evidence>
<keyword evidence="5 6" id="KW-0904">Protein phosphatase</keyword>
<keyword evidence="4 6" id="KW-0378">Hydrolase</keyword>
<dbReference type="Proteomes" id="UP000001542">
    <property type="component" value="Unassembled WGS sequence"/>
</dbReference>
<comment type="similarity">
    <text evidence="6">Belongs to the PP2C family.</text>
</comment>
<keyword evidence="2" id="KW-0479">Metal-binding</keyword>
<dbReference type="DNASU" id="4767873"/>
<evidence type="ECO:0000256" key="5">
    <source>
        <dbReference type="ARBA" id="ARBA00022912"/>
    </source>
</evidence>
<dbReference type="InterPro" id="IPR015655">
    <property type="entry name" value="PP2C"/>
</dbReference>
<dbReference type="AlphaFoldDB" id="A2EBM5"/>
<dbReference type="PROSITE" id="PS51746">
    <property type="entry name" value="PPM_2"/>
    <property type="match status" value="1"/>
</dbReference>
<dbReference type="KEGG" id="tva:4767873"/>
<dbReference type="Pfam" id="PF13855">
    <property type="entry name" value="LRR_8"/>
    <property type="match status" value="1"/>
</dbReference>
<reference evidence="8" key="1">
    <citation type="submission" date="2006-10" db="EMBL/GenBank/DDBJ databases">
        <authorList>
            <person name="Amadeo P."/>
            <person name="Zhao Q."/>
            <person name="Wortman J."/>
            <person name="Fraser-Liggett C."/>
            <person name="Carlton J."/>
        </authorList>
    </citation>
    <scope>NUCLEOTIDE SEQUENCE</scope>
    <source>
        <strain evidence="8">G3</strain>
    </source>
</reference>
<dbReference type="OrthoDB" id="676979at2759"/>